<dbReference type="GO" id="GO:0006355">
    <property type="term" value="P:regulation of DNA-templated transcription"/>
    <property type="evidence" value="ECO:0007669"/>
    <property type="project" value="InterPro"/>
</dbReference>
<dbReference type="InterPro" id="IPR000843">
    <property type="entry name" value="HTH_LacI"/>
</dbReference>
<dbReference type="GO" id="GO:0003677">
    <property type="term" value="F:DNA binding"/>
    <property type="evidence" value="ECO:0007669"/>
    <property type="project" value="InterPro"/>
</dbReference>
<dbReference type="Proteomes" id="UP000029227">
    <property type="component" value="Unassembled WGS sequence"/>
</dbReference>
<dbReference type="PROSITE" id="PS50932">
    <property type="entry name" value="HTH_LACI_2"/>
    <property type="match status" value="1"/>
</dbReference>
<organism evidence="2 3">
    <name type="scientific">Photobacterium aphoticum</name>
    <dbReference type="NCBI Taxonomy" id="754436"/>
    <lineage>
        <taxon>Bacteria</taxon>
        <taxon>Pseudomonadati</taxon>
        <taxon>Pseudomonadota</taxon>
        <taxon>Gammaproteobacteria</taxon>
        <taxon>Vibrionales</taxon>
        <taxon>Vibrionaceae</taxon>
        <taxon>Photobacterium</taxon>
    </lineage>
</organism>
<dbReference type="SMART" id="SM00354">
    <property type="entry name" value="HTH_LACI"/>
    <property type="match status" value="1"/>
</dbReference>
<dbReference type="EMBL" id="BBMN01000004">
    <property type="protein sequence ID" value="GAL04613.1"/>
    <property type="molecule type" value="Genomic_DNA"/>
</dbReference>
<feature type="domain" description="HTH lacI-type" evidence="1">
    <location>
        <begin position="6"/>
        <end position="45"/>
    </location>
</feature>
<dbReference type="AlphaFoldDB" id="A0A090QQS4"/>
<dbReference type="InterPro" id="IPR010982">
    <property type="entry name" value="Lambda_DNA-bd_dom_sf"/>
</dbReference>
<dbReference type="CDD" id="cd01392">
    <property type="entry name" value="HTH_LacI"/>
    <property type="match status" value="1"/>
</dbReference>
<comment type="caution">
    <text evidence="2">The sequence shown here is derived from an EMBL/GenBank/DDBJ whole genome shotgun (WGS) entry which is preliminary data.</text>
</comment>
<evidence type="ECO:0000259" key="1">
    <source>
        <dbReference type="PROSITE" id="PS50932"/>
    </source>
</evidence>
<evidence type="ECO:0000313" key="3">
    <source>
        <dbReference type="Proteomes" id="UP000029227"/>
    </source>
</evidence>
<dbReference type="eggNOG" id="COG1609">
    <property type="taxonomic scope" value="Bacteria"/>
</dbReference>
<name>A0A090QQS4_9GAMM</name>
<accession>A0A090QQS4</accession>
<reference evidence="2 3" key="1">
    <citation type="journal article" date="2014" name="Genome Announc.">
        <title>Draft Genome Sequences of Two Vibrionaceae Species, Vibrio ponticus C121 and Photobacterium aphoticum C119, Isolated as Coral Reef Microbiota.</title>
        <authorList>
            <person name="Al-saari N."/>
            <person name="Meirelles P.M."/>
            <person name="Mino S."/>
            <person name="Suda W."/>
            <person name="Oshima K."/>
            <person name="Hattori M."/>
            <person name="Ohkuma M."/>
            <person name="Thompson F.L."/>
            <person name="Gomez-Gil B."/>
            <person name="Sawabe T."/>
            <person name="Sawabe T."/>
        </authorList>
    </citation>
    <scope>NUCLEOTIDE SEQUENCE [LARGE SCALE GENOMIC DNA]</scope>
    <source>
        <strain evidence="2 3">JCM 19237</strain>
    </source>
</reference>
<dbReference type="Gene3D" id="1.10.260.40">
    <property type="entry name" value="lambda repressor-like DNA-binding domains"/>
    <property type="match status" value="1"/>
</dbReference>
<gene>
    <name evidence="2" type="ORF">JCM19237_1285</name>
</gene>
<dbReference type="Pfam" id="PF00356">
    <property type="entry name" value="LacI"/>
    <property type="match status" value="1"/>
</dbReference>
<evidence type="ECO:0000313" key="2">
    <source>
        <dbReference type="EMBL" id="GAL04613.1"/>
    </source>
</evidence>
<dbReference type="STRING" id="754436.JCM19237_1285"/>
<sequence>MSQKKIKITDVAEYAGVSVSTVSLVLGNKGRISEATINKVNDAIKPWVMYAMKRRLICVLTSPN</sequence>
<dbReference type="SUPFAM" id="SSF47413">
    <property type="entry name" value="lambda repressor-like DNA-binding domains"/>
    <property type="match status" value="1"/>
</dbReference>
<dbReference type="PROSITE" id="PS00356">
    <property type="entry name" value="HTH_LACI_1"/>
    <property type="match status" value="1"/>
</dbReference>
<protein>
    <submittedName>
        <fullName evidence="2">Maltose regulon regulatory protein MalI</fullName>
    </submittedName>
</protein>
<proteinExistence type="predicted"/>